<dbReference type="SUPFAM" id="SSF58104">
    <property type="entry name" value="Methyl-accepting chemotaxis protein (MCP) signaling domain"/>
    <property type="match status" value="1"/>
</dbReference>
<organism evidence="2">
    <name type="scientific">bioreactor metagenome</name>
    <dbReference type="NCBI Taxonomy" id="1076179"/>
    <lineage>
        <taxon>unclassified sequences</taxon>
        <taxon>metagenomes</taxon>
        <taxon>ecological metagenomes</taxon>
    </lineage>
</organism>
<evidence type="ECO:0000256" key="1">
    <source>
        <dbReference type="SAM" id="Coils"/>
    </source>
</evidence>
<protein>
    <recommendedName>
        <fullName evidence="3">Methyl-accepting transducer domain-containing protein</fullName>
    </recommendedName>
</protein>
<name>A0A645F9W9_9ZZZZ</name>
<evidence type="ECO:0008006" key="3">
    <source>
        <dbReference type="Google" id="ProtNLM"/>
    </source>
</evidence>
<dbReference type="Gene3D" id="1.10.287.950">
    <property type="entry name" value="Methyl-accepting chemotaxis protein"/>
    <property type="match status" value="1"/>
</dbReference>
<keyword evidence="1" id="KW-0175">Coiled coil</keyword>
<dbReference type="AlphaFoldDB" id="A0A645F9W9"/>
<proteinExistence type="predicted"/>
<comment type="caution">
    <text evidence="2">The sequence shown here is derived from an EMBL/GenBank/DDBJ whole genome shotgun (WGS) entry which is preliminary data.</text>
</comment>
<feature type="coiled-coil region" evidence="1">
    <location>
        <begin position="46"/>
        <end position="74"/>
    </location>
</feature>
<dbReference type="EMBL" id="VSSQ01057385">
    <property type="protein sequence ID" value="MPN11185.1"/>
    <property type="molecule type" value="Genomic_DNA"/>
</dbReference>
<gene>
    <name evidence="2" type="ORF">SDC9_158486</name>
</gene>
<sequence>MKKVFAISKEQTNKVINSREKYILIAEAIKGSENVVAKLNDSGERMQSMKNKIVDTLQNLAAIAEENAASTEEVTASIVEQTAAIEKIANVSLEISKSAENLDLTAGVLNI</sequence>
<evidence type="ECO:0000313" key="2">
    <source>
        <dbReference type="EMBL" id="MPN11185.1"/>
    </source>
</evidence>
<accession>A0A645F9W9</accession>
<reference evidence="2" key="1">
    <citation type="submission" date="2019-08" db="EMBL/GenBank/DDBJ databases">
        <authorList>
            <person name="Kucharzyk K."/>
            <person name="Murdoch R.W."/>
            <person name="Higgins S."/>
            <person name="Loffler F."/>
        </authorList>
    </citation>
    <scope>NUCLEOTIDE SEQUENCE</scope>
</reference>